<dbReference type="AlphaFoldDB" id="A0A232EUA1"/>
<sequence length="150" mass="16672">MRSSNLQHATPTKGPRIVLKDSNFKTINTGMIGIYEVCVVLHENDDLIISDSKAAIDKVLRYLKSDLQLNICEANEFAGMNIARNCKRKAIVISKLNDKNAPGKTQEQNRADSVAELGSASARFIIISFSETRFVCCLRKIRATNTAIRD</sequence>
<reference evidence="1 2" key="1">
    <citation type="journal article" date="2017" name="Curr. Biol.">
        <title>The Evolution of Venom by Co-option of Single-Copy Genes.</title>
        <authorList>
            <person name="Martinson E.O."/>
            <person name="Mrinalini"/>
            <person name="Kelkar Y.D."/>
            <person name="Chang C.H."/>
            <person name="Werren J.H."/>
        </authorList>
    </citation>
    <scope>NUCLEOTIDE SEQUENCE [LARGE SCALE GENOMIC DNA]</scope>
    <source>
        <strain evidence="1 2">Alberta</strain>
        <tissue evidence="1">Whole body</tissue>
    </source>
</reference>
<keyword evidence="2" id="KW-1185">Reference proteome</keyword>
<protein>
    <submittedName>
        <fullName evidence="1">Uncharacterized protein</fullName>
    </submittedName>
</protein>
<accession>A0A232EUA1</accession>
<comment type="caution">
    <text evidence="1">The sequence shown here is derived from an EMBL/GenBank/DDBJ whole genome shotgun (WGS) entry which is preliminary data.</text>
</comment>
<evidence type="ECO:0000313" key="1">
    <source>
        <dbReference type="EMBL" id="OXU21921.1"/>
    </source>
</evidence>
<name>A0A232EUA1_9HYME</name>
<gene>
    <name evidence="1" type="ORF">TSAR_008107</name>
</gene>
<evidence type="ECO:0000313" key="2">
    <source>
        <dbReference type="Proteomes" id="UP000215335"/>
    </source>
</evidence>
<dbReference type="EMBL" id="NNAY01002154">
    <property type="protein sequence ID" value="OXU21921.1"/>
    <property type="molecule type" value="Genomic_DNA"/>
</dbReference>
<dbReference type="Proteomes" id="UP000215335">
    <property type="component" value="Unassembled WGS sequence"/>
</dbReference>
<organism evidence="1 2">
    <name type="scientific">Trichomalopsis sarcophagae</name>
    <dbReference type="NCBI Taxonomy" id="543379"/>
    <lineage>
        <taxon>Eukaryota</taxon>
        <taxon>Metazoa</taxon>
        <taxon>Ecdysozoa</taxon>
        <taxon>Arthropoda</taxon>
        <taxon>Hexapoda</taxon>
        <taxon>Insecta</taxon>
        <taxon>Pterygota</taxon>
        <taxon>Neoptera</taxon>
        <taxon>Endopterygota</taxon>
        <taxon>Hymenoptera</taxon>
        <taxon>Apocrita</taxon>
        <taxon>Proctotrupomorpha</taxon>
        <taxon>Chalcidoidea</taxon>
        <taxon>Pteromalidae</taxon>
        <taxon>Pteromalinae</taxon>
        <taxon>Trichomalopsis</taxon>
    </lineage>
</organism>
<proteinExistence type="predicted"/>